<dbReference type="AlphaFoldDB" id="A0AAV4RWA0"/>
<organism evidence="2 3">
    <name type="scientific">Caerostris darwini</name>
    <dbReference type="NCBI Taxonomy" id="1538125"/>
    <lineage>
        <taxon>Eukaryota</taxon>
        <taxon>Metazoa</taxon>
        <taxon>Ecdysozoa</taxon>
        <taxon>Arthropoda</taxon>
        <taxon>Chelicerata</taxon>
        <taxon>Arachnida</taxon>
        <taxon>Araneae</taxon>
        <taxon>Araneomorphae</taxon>
        <taxon>Entelegynae</taxon>
        <taxon>Araneoidea</taxon>
        <taxon>Araneidae</taxon>
        <taxon>Caerostris</taxon>
    </lineage>
</organism>
<evidence type="ECO:0000313" key="2">
    <source>
        <dbReference type="EMBL" id="GIY25216.1"/>
    </source>
</evidence>
<evidence type="ECO:0008006" key="4">
    <source>
        <dbReference type="Google" id="ProtNLM"/>
    </source>
</evidence>
<dbReference type="Proteomes" id="UP001054837">
    <property type="component" value="Unassembled WGS sequence"/>
</dbReference>
<sequence>MPRAKKRTSERGFFKRSDLVCRINREQRVSGSKFVLRPALPTPTEMQLHGPFRGEGGSAKRCADMRISREGRGRGKIKGRRNAICLGANGIRAQISLEWASEKADF</sequence>
<protein>
    <recommendedName>
        <fullName evidence="4">Ribosomal protein S14</fullName>
    </recommendedName>
</protein>
<comment type="caution">
    <text evidence="2">The sequence shown here is derived from an EMBL/GenBank/DDBJ whole genome shotgun (WGS) entry which is preliminary data.</text>
</comment>
<name>A0AAV4RWA0_9ARAC</name>
<feature type="region of interest" description="Disordered" evidence="1">
    <location>
        <begin position="40"/>
        <end position="61"/>
    </location>
</feature>
<keyword evidence="3" id="KW-1185">Reference proteome</keyword>
<evidence type="ECO:0000313" key="3">
    <source>
        <dbReference type="Proteomes" id="UP001054837"/>
    </source>
</evidence>
<accession>A0AAV4RWA0</accession>
<gene>
    <name evidence="2" type="ORF">CDAR_615731</name>
</gene>
<dbReference type="EMBL" id="BPLQ01006783">
    <property type="protein sequence ID" value="GIY25216.1"/>
    <property type="molecule type" value="Genomic_DNA"/>
</dbReference>
<reference evidence="2 3" key="1">
    <citation type="submission" date="2021-06" db="EMBL/GenBank/DDBJ databases">
        <title>Caerostris darwini draft genome.</title>
        <authorList>
            <person name="Kono N."/>
            <person name="Arakawa K."/>
        </authorList>
    </citation>
    <scope>NUCLEOTIDE SEQUENCE [LARGE SCALE GENOMIC DNA]</scope>
</reference>
<proteinExistence type="predicted"/>
<evidence type="ECO:0000256" key="1">
    <source>
        <dbReference type="SAM" id="MobiDB-lite"/>
    </source>
</evidence>